<name>A0A1Q4P0F4_SERMA</name>
<gene>
    <name evidence="2" type="ORF">BHU62_12150</name>
</gene>
<dbReference type="Proteomes" id="UP000185770">
    <property type="component" value="Unassembled WGS sequence"/>
</dbReference>
<comment type="caution">
    <text evidence="2">The sequence shown here is derived from an EMBL/GenBank/DDBJ whole genome shotgun (WGS) entry which is preliminary data.</text>
</comment>
<sequence>MTPVKSLSTTAEPKEPVSPQAISDALREQLIVALGGDYDARFAMTYVNLDASPVGASNGSAADIRLPLRVSGMTRTGYLDPINTVFEAWEKDEAAVAACNGCDIYISTIDKSGLTEA</sequence>
<dbReference type="RefSeq" id="WP_073532283.1">
    <property type="nucleotide sequence ID" value="NZ_MJAO01000010.1"/>
</dbReference>
<organism evidence="2 3">
    <name type="scientific">Serratia marcescens</name>
    <dbReference type="NCBI Taxonomy" id="615"/>
    <lineage>
        <taxon>Bacteria</taxon>
        <taxon>Pseudomonadati</taxon>
        <taxon>Pseudomonadota</taxon>
        <taxon>Gammaproteobacteria</taxon>
        <taxon>Enterobacterales</taxon>
        <taxon>Yersiniaceae</taxon>
        <taxon>Serratia</taxon>
    </lineage>
</organism>
<reference evidence="2 3" key="1">
    <citation type="submission" date="2016-09" db="EMBL/GenBank/DDBJ databases">
        <title>Serratia marcescens MSU-97 and epiphytic antimycotic-producing bacteria.</title>
        <authorList>
            <person name="Matilla M.A."/>
        </authorList>
    </citation>
    <scope>NUCLEOTIDE SEQUENCE [LARGE SCALE GENOMIC DNA]</scope>
    <source>
        <strain evidence="2 3">MSU-97</strain>
    </source>
</reference>
<evidence type="ECO:0000313" key="3">
    <source>
        <dbReference type="Proteomes" id="UP000185770"/>
    </source>
</evidence>
<evidence type="ECO:0000313" key="2">
    <source>
        <dbReference type="EMBL" id="OKB66613.1"/>
    </source>
</evidence>
<dbReference type="AlphaFoldDB" id="A0A1Q4P0F4"/>
<feature type="compositionally biased region" description="Polar residues" evidence="1">
    <location>
        <begin position="1"/>
        <end position="11"/>
    </location>
</feature>
<accession>A0A1Q4P0F4</accession>
<evidence type="ECO:0000256" key="1">
    <source>
        <dbReference type="SAM" id="MobiDB-lite"/>
    </source>
</evidence>
<dbReference type="EMBL" id="MJAO01000010">
    <property type="protein sequence ID" value="OKB66613.1"/>
    <property type="molecule type" value="Genomic_DNA"/>
</dbReference>
<proteinExistence type="predicted"/>
<dbReference type="OrthoDB" id="5514409at2"/>
<feature type="region of interest" description="Disordered" evidence="1">
    <location>
        <begin position="1"/>
        <end position="20"/>
    </location>
</feature>
<protein>
    <submittedName>
        <fullName evidence="2">Uncharacterized protein</fullName>
    </submittedName>
</protein>